<evidence type="ECO:0000256" key="5">
    <source>
        <dbReference type="ARBA" id="ARBA00023136"/>
    </source>
</evidence>
<evidence type="ECO:0000256" key="6">
    <source>
        <dbReference type="SAM" id="Phobius"/>
    </source>
</evidence>
<dbReference type="AlphaFoldDB" id="A0A5A9G3N7"/>
<dbReference type="PANTHER" id="PTHR43791">
    <property type="entry name" value="PERMEASE-RELATED"/>
    <property type="match status" value="1"/>
</dbReference>
<keyword evidence="2" id="KW-0813">Transport</keyword>
<reference evidence="8 9" key="1">
    <citation type="submission" date="2019-08" db="EMBL/GenBank/DDBJ databases">
        <authorList>
            <person name="Grouzdev D."/>
            <person name="Tikhonova E."/>
            <person name="Kravchenko I."/>
        </authorList>
    </citation>
    <scope>NUCLEOTIDE SEQUENCE [LARGE SCALE GENOMIC DNA]</scope>
    <source>
        <strain evidence="8 9">59b</strain>
    </source>
</reference>
<feature type="transmembrane region" description="Helical" evidence="6">
    <location>
        <begin position="407"/>
        <end position="428"/>
    </location>
</feature>
<dbReference type="InterPro" id="IPR011701">
    <property type="entry name" value="MFS"/>
</dbReference>
<feature type="domain" description="Major facilitator superfamily (MFS) profile" evidence="7">
    <location>
        <begin position="23"/>
        <end position="433"/>
    </location>
</feature>
<evidence type="ECO:0000256" key="4">
    <source>
        <dbReference type="ARBA" id="ARBA00022989"/>
    </source>
</evidence>
<dbReference type="PANTHER" id="PTHR43791:SF36">
    <property type="entry name" value="TRANSPORTER, PUTATIVE (AFU_ORTHOLOGUE AFUA_6G08340)-RELATED"/>
    <property type="match status" value="1"/>
</dbReference>
<feature type="transmembrane region" description="Helical" evidence="6">
    <location>
        <begin position="183"/>
        <end position="204"/>
    </location>
</feature>
<proteinExistence type="predicted"/>
<dbReference type="GO" id="GO:0016020">
    <property type="term" value="C:membrane"/>
    <property type="evidence" value="ECO:0007669"/>
    <property type="project" value="UniProtKB-SubCell"/>
</dbReference>
<organism evidence="8 9">
    <name type="scientific">Azospirillum lipoferum</name>
    <dbReference type="NCBI Taxonomy" id="193"/>
    <lineage>
        <taxon>Bacteria</taxon>
        <taxon>Pseudomonadati</taxon>
        <taxon>Pseudomonadota</taxon>
        <taxon>Alphaproteobacteria</taxon>
        <taxon>Rhodospirillales</taxon>
        <taxon>Azospirillaceae</taxon>
        <taxon>Azospirillum</taxon>
    </lineage>
</organism>
<evidence type="ECO:0000256" key="3">
    <source>
        <dbReference type="ARBA" id="ARBA00022692"/>
    </source>
</evidence>
<gene>
    <name evidence="8" type="ORF">FZ942_33250</name>
</gene>
<evidence type="ECO:0000256" key="1">
    <source>
        <dbReference type="ARBA" id="ARBA00004141"/>
    </source>
</evidence>
<dbReference type="Proteomes" id="UP000324927">
    <property type="component" value="Unassembled WGS sequence"/>
</dbReference>
<feature type="transmembrane region" description="Helical" evidence="6">
    <location>
        <begin position="376"/>
        <end position="401"/>
    </location>
</feature>
<comment type="subcellular location">
    <subcellularLocation>
        <location evidence="1">Membrane</location>
        <topology evidence="1">Multi-pass membrane protein</topology>
    </subcellularLocation>
</comment>
<feature type="transmembrane region" description="Helical" evidence="6">
    <location>
        <begin position="343"/>
        <end position="364"/>
    </location>
</feature>
<accession>A0A5A9G3N7</accession>
<feature type="transmembrane region" description="Helical" evidence="6">
    <location>
        <begin position="318"/>
        <end position="337"/>
    </location>
</feature>
<evidence type="ECO:0000259" key="7">
    <source>
        <dbReference type="PROSITE" id="PS50850"/>
    </source>
</evidence>
<feature type="transmembrane region" description="Helical" evidence="6">
    <location>
        <begin position="253"/>
        <end position="274"/>
    </location>
</feature>
<dbReference type="InterPro" id="IPR036259">
    <property type="entry name" value="MFS_trans_sf"/>
</dbReference>
<keyword evidence="4 6" id="KW-1133">Transmembrane helix</keyword>
<comment type="caution">
    <text evidence="8">The sequence shown here is derived from an EMBL/GenBank/DDBJ whole genome shotgun (WGS) entry which is preliminary data.</text>
</comment>
<evidence type="ECO:0000313" key="9">
    <source>
        <dbReference type="Proteomes" id="UP000324927"/>
    </source>
</evidence>
<feature type="transmembrane region" description="Helical" evidence="6">
    <location>
        <begin position="286"/>
        <end position="306"/>
    </location>
</feature>
<dbReference type="RefSeq" id="WP_211103354.1">
    <property type="nucleotide sequence ID" value="NZ_JALJXJ010000027.1"/>
</dbReference>
<dbReference type="FunFam" id="1.20.1250.20:FF:000018">
    <property type="entry name" value="MFS transporter permease"/>
    <property type="match status" value="1"/>
</dbReference>
<dbReference type="EMBL" id="VTTN01000027">
    <property type="protein sequence ID" value="KAA0588415.1"/>
    <property type="molecule type" value="Genomic_DNA"/>
</dbReference>
<name>A0A5A9G3N7_AZOLI</name>
<dbReference type="Gene3D" id="1.20.1250.20">
    <property type="entry name" value="MFS general substrate transporter like domains"/>
    <property type="match status" value="2"/>
</dbReference>
<feature type="transmembrane region" description="Helical" evidence="6">
    <location>
        <begin position="19"/>
        <end position="36"/>
    </location>
</feature>
<dbReference type="CDD" id="cd17319">
    <property type="entry name" value="MFS_ExuT_GudP_like"/>
    <property type="match status" value="1"/>
</dbReference>
<feature type="transmembrane region" description="Helical" evidence="6">
    <location>
        <begin position="56"/>
        <end position="77"/>
    </location>
</feature>
<feature type="transmembrane region" description="Helical" evidence="6">
    <location>
        <begin position="89"/>
        <end position="107"/>
    </location>
</feature>
<evidence type="ECO:0000256" key="2">
    <source>
        <dbReference type="ARBA" id="ARBA00022448"/>
    </source>
</evidence>
<dbReference type="PROSITE" id="PS50850">
    <property type="entry name" value="MFS"/>
    <property type="match status" value="1"/>
</dbReference>
<dbReference type="InterPro" id="IPR020846">
    <property type="entry name" value="MFS_dom"/>
</dbReference>
<dbReference type="SUPFAM" id="SSF103473">
    <property type="entry name" value="MFS general substrate transporter"/>
    <property type="match status" value="1"/>
</dbReference>
<dbReference type="Pfam" id="PF07690">
    <property type="entry name" value="MFS_1"/>
    <property type="match status" value="1"/>
</dbReference>
<keyword evidence="3 6" id="KW-0812">Transmembrane</keyword>
<protein>
    <submittedName>
        <fullName evidence="8">MFS transporter</fullName>
    </submittedName>
</protein>
<keyword evidence="9" id="KW-1185">Reference proteome</keyword>
<feature type="transmembrane region" description="Helical" evidence="6">
    <location>
        <begin position="113"/>
        <end position="135"/>
    </location>
</feature>
<dbReference type="GO" id="GO:0022857">
    <property type="term" value="F:transmembrane transporter activity"/>
    <property type="evidence" value="ECO:0007669"/>
    <property type="project" value="InterPro"/>
</dbReference>
<evidence type="ECO:0000313" key="8">
    <source>
        <dbReference type="EMBL" id="KAA0588415.1"/>
    </source>
</evidence>
<feature type="transmembrane region" description="Helical" evidence="6">
    <location>
        <begin position="147"/>
        <end position="171"/>
    </location>
</feature>
<sequence>MSQTDEASNTLEQRTMRRVAWRIMPFMMICYLFAILDRGNVGMASLQMVQDLGMSKAVFGFGASLFFFSYFLMEVPSNLALQRFGARRWIARIMITWGLVSAGMALVQGQNSFYVMRFVLGAAEAGFFPGVLLYLTYWLPAGYRGRLIALFGISIPAATFIGSPLGGILLGLDGMLGLRGWQWLFILEGVPTVLLGIVCFFFLTDRPEQAHWLRGDERTWLCAELDREKASRPAAAQKTGWGSFAELLRNPTVWAMALTCSGASAAGTVLGVWQPQLLKSFGLTNFETGLINSIPYGVACVLMVLWGRHSDKTKERRWHTALMLLLITAGFLGAFVVQSLAGTIALLSMVLVGAYAFKGPFWALSSGWLSAGSVAAGLAMINAVSNLIGGGLMVNVYGSILQATGNYALALLPIALVTAIGAGLVLAISRQKRDAAVTTAAAKGA</sequence>
<keyword evidence="5 6" id="KW-0472">Membrane</keyword>